<dbReference type="EMBL" id="MGAG01000002">
    <property type="protein sequence ID" value="OGK42439.1"/>
    <property type="molecule type" value="Genomic_DNA"/>
</dbReference>
<dbReference type="Proteomes" id="UP000177698">
    <property type="component" value="Unassembled WGS sequence"/>
</dbReference>
<reference evidence="1 2" key="1">
    <citation type="journal article" date="2016" name="Nat. Commun.">
        <title>Thousands of microbial genomes shed light on interconnected biogeochemical processes in an aquifer system.</title>
        <authorList>
            <person name="Anantharaman K."/>
            <person name="Brown C.T."/>
            <person name="Hug L.A."/>
            <person name="Sharon I."/>
            <person name="Castelle C.J."/>
            <person name="Probst A.J."/>
            <person name="Thomas B.C."/>
            <person name="Singh A."/>
            <person name="Wilkins M.J."/>
            <person name="Karaoz U."/>
            <person name="Brodie E.L."/>
            <person name="Williams K.H."/>
            <person name="Hubbard S.S."/>
            <person name="Banfield J.F."/>
        </authorList>
    </citation>
    <scope>NUCLEOTIDE SEQUENCE [LARGE SCALE GENOMIC DNA]</scope>
</reference>
<dbReference type="GO" id="GO:0045892">
    <property type="term" value="P:negative regulation of DNA-templated transcription"/>
    <property type="evidence" value="ECO:0007669"/>
    <property type="project" value="UniProtKB-ARBA"/>
</dbReference>
<dbReference type="GO" id="GO:0003677">
    <property type="term" value="F:DNA binding"/>
    <property type="evidence" value="ECO:0007669"/>
    <property type="project" value="InterPro"/>
</dbReference>
<dbReference type="AlphaFoldDB" id="A0A1F7IGG9"/>
<evidence type="ECO:0000313" key="2">
    <source>
        <dbReference type="Proteomes" id="UP000177698"/>
    </source>
</evidence>
<dbReference type="GO" id="GO:0046872">
    <property type="term" value="F:metal ion binding"/>
    <property type="evidence" value="ECO:0007669"/>
    <property type="project" value="InterPro"/>
</dbReference>
<dbReference type="PANTHER" id="PTHR33677">
    <property type="entry name" value="TRANSCRIPTIONAL REPRESSOR FRMR-RELATED"/>
    <property type="match status" value="1"/>
</dbReference>
<sequence>MDTGKRINRLIGQLKGIQKMLEAKRNCIDILQQISAVKKAIDGLSKEILVTEIFQYIPPKDSKEVKQIVERSIDI</sequence>
<evidence type="ECO:0000313" key="1">
    <source>
        <dbReference type="EMBL" id="OGK42439.1"/>
    </source>
</evidence>
<dbReference type="CDD" id="cd10148">
    <property type="entry name" value="CsoR-like_DUF156"/>
    <property type="match status" value="1"/>
</dbReference>
<dbReference type="InterPro" id="IPR038390">
    <property type="entry name" value="Metal_Tscrpt_repr_sf"/>
</dbReference>
<name>A0A1F7IGG9_9BACT</name>
<dbReference type="STRING" id="1802056.A2954_01185"/>
<dbReference type="Gene3D" id="1.20.58.1000">
    <property type="entry name" value="Metal-sensitive repressor, helix protomer"/>
    <property type="match status" value="1"/>
</dbReference>
<protein>
    <recommendedName>
        <fullName evidence="3">Transcriptional regulator</fullName>
    </recommendedName>
</protein>
<proteinExistence type="predicted"/>
<dbReference type="Pfam" id="PF02583">
    <property type="entry name" value="Trns_repr_metal"/>
    <property type="match status" value="1"/>
</dbReference>
<evidence type="ECO:0008006" key="3">
    <source>
        <dbReference type="Google" id="ProtNLM"/>
    </source>
</evidence>
<comment type="caution">
    <text evidence="1">The sequence shown here is derived from an EMBL/GenBank/DDBJ whole genome shotgun (WGS) entry which is preliminary data.</text>
</comment>
<gene>
    <name evidence="1" type="ORF">A2954_01185</name>
</gene>
<organism evidence="1 2">
    <name type="scientific">Candidatus Roizmanbacteria bacterium RIFCSPLOWO2_01_FULL_37_12</name>
    <dbReference type="NCBI Taxonomy" id="1802056"/>
    <lineage>
        <taxon>Bacteria</taxon>
        <taxon>Candidatus Roizmaniibacteriota</taxon>
    </lineage>
</organism>
<accession>A0A1F7IGG9</accession>
<dbReference type="InterPro" id="IPR003735">
    <property type="entry name" value="Metal_Tscrpt_repr"/>
</dbReference>